<dbReference type="SUPFAM" id="SSF109604">
    <property type="entry name" value="HD-domain/PDEase-like"/>
    <property type="match status" value="1"/>
</dbReference>
<evidence type="ECO:0000313" key="3">
    <source>
        <dbReference type="EMBL" id="RDV80712.1"/>
    </source>
</evidence>
<evidence type="ECO:0000259" key="1">
    <source>
        <dbReference type="PROSITE" id="PS51831"/>
    </source>
</evidence>
<feature type="domain" description="HD-GYP" evidence="2">
    <location>
        <begin position="8"/>
        <end position="203"/>
    </location>
</feature>
<comment type="caution">
    <text evidence="3">The sequence shown here is derived from an EMBL/GenBank/DDBJ whole genome shotgun (WGS) entry which is preliminary data.</text>
</comment>
<dbReference type="CDD" id="cd00077">
    <property type="entry name" value="HDc"/>
    <property type="match status" value="1"/>
</dbReference>
<gene>
    <name evidence="3" type="ORF">DXX99_10590</name>
</gene>
<evidence type="ECO:0000259" key="2">
    <source>
        <dbReference type="PROSITE" id="PS51832"/>
    </source>
</evidence>
<dbReference type="InterPro" id="IPR003607">
    <property type="entry name" value="HD/PDEase_dom"/>
</dbReference>
<dbReference type="AlphaFoldDB" id="A0A3D8P0V7"/>
<organism evidence="3 4">
    <name type="scientific">Ammonifex thiophilus</name>
    <dbReference type="NCBI Taxonomy" id="444093"/>
    <lineage>
        <taxon>Bacteria</taxon>
        <taxon>Bacillati</taxon>
        <taxon>Bacillota</taxon>
        <taxon>Clostridia</taxon>
        <taxon>Thermoanaerobacterales</taxon>
        <taxon>Thermoanaerobacteraceae</taxon>
        <taxon>Ammonifex</taxon>
    </lineage>
</organism>
<dbReference type="InterPro" id="IPR052020">
    <property type="entry name" value="Cyclic_di-GMP/3'3'-cGAMP_PDE"/>
</dbReference>
<evidence type="ECO:0000313" key="4">
    <source>
        <dbReference type="Proteomes" id="UP000256329"/>
    </source>
</evidence>
<dbReference type="Gene3D" id="1.10.3210.10">
    <property type="entry name" value="Hypothetical protein af1432"/>
    <property type="match status" value="1"/>
</dbReference>
<protein>
    <submittedName>
        <fullName evidence="3">HD-GYP domain-containing protein</fullName>
    </submittedName>
</protein>
<feature type="domain" description="HD" evidence="1">
    <location>
        <begin position="30"/>
        <end position="152"/>
    </location>
</feature>
<reference evidence="3 4" key="1">
    <citation type="submission" date="2018-08" db="EMBL/GenBank/DDBJ databases">
        <title>Form III RuBisCO-mediated autotrophy in Thermodesulfobium bacteria.</title>
        <authorList>
            <person name="Toshchakov S.V."/>
            <person name="Kublanov I.V."/>
            <person name="Frolov E."/>
            <person name="Bonch-Osmolovskaya E.A."/>
            <person name="Tourova T.P."/>
            <person name="Chernych N.A."/>
            <person name="Lebedinsky A.V."/>
        </authorList>
    </citation>
    <scope>NUCLEOTIDE SEQUENCE [LARGE SCALE GENOMIC DNA]</scope>
    <source>
        <strain evidence="3 4">SR</strain>
    </source>
</reference>
<dbReference type="OrthoDB" id="10822at2"/>
<dbReference type="InterPro" id="IPR006674">
    <property type="entry name" value="HD_domain"/>
</dbReference>
<dbReference type="PROSITE" id="PS51832">
    <property type="entry name" value="HD_GYP"/>
    <property type="match status" value="1"/>
</dbReference>
<dbReference type="PANTHER" id="PTHR45228">
    <property type="entry name" value="CYCLIC DI-GMP PHOSPHODIESTERASE TM_0186-RELATED"/>
    <property type="match status" value="1"/>
</dbReference>
<accession>A0A3D8P0V7</accession>
<dbReference type="Pfam" id="PF13487">
    <property type="entry name" value="HD_5"/>
    <property type="match status" value="1"/>
</dbReference>
<sequence length="213" mass="23845">METASFFFYQVTHGAIDCLIAALEARDPYTRGHSSRVAKLTELLLRELGVKGWEAELIHLAAHLHDIGKIGVPDEILRKPGKLTPAEWAKMQEHPVIGYRILSRSSSLKEIARMVLYHHERWDGKGYPEGLRAEAIPFGSRVIAVADAIDAMLSARPYRPPLTIAECLAEIERGGGSQFDPLLVGPARRILMRLEKLRSRLRKEAKRLEHAGA</sequence>
<proteinExistence type="predicted"/>
<dbReference type="SMART" id="SM00471">
    <property type="entry name" value="HDc"/>
    <property type="match status" value="1"/>
</dbReference>
<keyword evidence="4" id="KW-1185">Reference proteome</keyword>
<dbReference type="EMBL" id="QSLN01000032">
    <property type="protein sequence ID" value="RDV80712.1"/>
    <property type="molecule type" value="Genomic_DNA"/>
</dbReference>
<name>A0A3D8P0V7_9THEO</name>
<dbReference type="Proteomes" id="UP000256329">
    <property type="component" value="Unassembled WGS sequence"/>
</dbReference>
<dbReference type="PANTHER" id="PTHR45228:SF4">
    <property type="entry name" value="LIPOPROTEIN"/>
    <property type="match status" value="1"/>
</dbReference>
<dbReference type="PROSITE" id="PS51831">
    <property type="entry name" value="HD"/>
    <property type="match status" value="1"/>
</dbReference>
<dbReference type="RefSeq" id="WP_115793448.1">
    <property type="nucleotide sequence ID" value="NZ_QSLN01000032.1"/>
</dbReference>
<dbReference type="InterPro" id="IPR006675">
    <property type="entry name" value="HDIG_dom"/>
</dbReference>
<dbReference type="InterPro" id="IPR037522">
    <property type="entry name" value="HD_GYP_dom"/>
</dbReference>
<dbReference type="NCBIfam" id="TIGR00277">
    <property type="entry name" value="HDIG"/>
    <property type="match status" value="1"/>
</dbReference>